<dbReference type="AlphaFoldDB" id="A0A7X5UA46"/>
<proteinExistence type="predicted"/>
<evidence type="ECO:0000313" key="2">
    <source>
        <dbReference type="EMBL" id="NII06706.1"/>
    </source>
</evidence>
<keyword evidence="1" id="KW-1133">Transmembrane helix</keyword>
<protein>
    <submittedName>
        <fullName evidence="2">Uncharacterized protein</fullName>
    </submittedName>
</protein>
<sequence length="147" mass="15564">MTDRDDAAPTRRTNGRRTALAIVALAFIASATTAILAFTASERAKKSDAANLAADSADLHSVVADWHFQRQVSINTVTLESRLAALGAWKPRTPCGAQARDHLSAAMKQDMAVSAGDTRPSASADLKAVLDKSLQECDASRGRDVTI</sequence>
<evidence type="ECO:0000256" key="1">
    <source>
        <dbReference type="SAM" id="Phobius"/>
    </source>
</evidence>
<accession>A0A7X5UA46</accession>
<name>A0A7X5UA46_9GAMM</name>
<organism evidence="2 3">
    <name type="scientific">Luteibacter anthropi</name>
    <dbReference type="NCBI Taxonomy" id="564369"/>
    <lineage>
        <taxon>Bacteria</taxon>
        <taxon>Pseudomonadati</taxon>
        <taxon>Pseudomonadota</taxon>
        <taxon>Gammaproteobacteria</taxon>
        <taxon>Lysobacterales</taxon>
        <taxon>Rhodanobacteraceae</taxon>
        <taxon>Luteibacter</taxon>
    </lineage>
</organism>
<feature type="transmembrane region" description="Helical" evidence="1">
    <location>
        <begin position="20"/>
        <end position="38"/>
    </location>
</feature>
<evidence type="ECO:0000313" key="3">
    <source>
        <dbReference type="Proteomes" id="UP000490980"/>
    </source>
</evidence>
<dbReference type="Proteomes" id="UP000490980">
    <property type="component" value="Unassembled WGS sequence"/>
</dbReference>
<comment type="caution">
    <text evidence="2">The sequence shown here is derived from an EMBL/GenBank/DDBJ whole genome shotgun (WGS) entry which is preliminary data.</text>
</comment>
<keyword evidence="3" id="KW-1185">Reference proteome</keyword>
<dbReference type="RefSeq" id="WP_166947882.1">
    <property type="nucleotide sequence ID" value="NZ_JAARLZ010000004.1"/>
</dbReference>
<dbReference type="EMBL" id="JAARLZ010000004">
    <property type="protein sequence ID" value="NII06706.1"/>
    <property type="molecule type" value="Genomic_DNA"/>
</dbReference>
<keyword evidence="1" id="KW-0472">Membrane</keyword>
<keyword evidence="1" id="KW-0812">Transmembrane</keyword>
<gene>
    <name evidence="2" type="ORF">HBF25_09945</name>
</gene>
<reference evidence="2 3" key="1">
    <citation type="submission" date="2020-03" db="EMBL/GenBank/DDBJ databases">
        <authorList>
            <person name="Lai Q."/>
        </authorList>
    </citation>
    <scope>NUCLEOTIDE SEQUENCE [LARGE SCALE GENOMIC DNA]</scope>
    <source>
        <strain evidence="2 3">CCUG 25036</strain>
    </source>
</reference>